<proteinExistence type="predicted"/>
<sequence length="166" mass="18888">MMKLTTLILLLVDHPTLSFSTASSLTRPHNRSGCGLFASTAATTDQDHFYRAVQIADSIRDSNSKIDVEELDKWASELEQIDGCVFEDGSSPELCDKEIQDRLDVAQIFRLEIELKLRLDYLKNHSNLFADDVRKNHDKVERQKFKEALLENRGKMSDTGSDLGLW</sequence>
<name>A0A7S3L8I6_9STRA</name>
<organism evidence="2">
    <name type="scientific">Amphora coffeiformis</name>
    <dbReference type="NCBI Taxonomy" id="265554"/>
    <lineage>
        <taxon>Eukaryota</taxon>
        <taxon>Sar</taxon>
        <taxon>Stramenopiles</taxon>
        <taxon>Ochrophyta</taxon>
        <taxon>Bacillariophyta</taxon>
        <taxon>Bacillariophyceae</taxon>
        <taxon>Bacillariophycidae</taxon>
        <taxon>Thalassiophysales</taxon>
        <taxon>Catenulaceae</taxon>
        <taxon>Amphora</taxon>
    </lineage>
</organism>
<evidence type="ECO:0000256" key="1">
    <source>
        <dbReference type="SAM" id="SignalP"/>
    </source>
</evidence>
<evidence type="ECO:0000313" key="2">
    <source>
        <dbReference type="EMBL" id="CAE0414073.1"/>
    </source>
</evidence>
<protein>
    <submittedName>
        <fullName evidence="2">Uncharacterized protein</fullName>
    </submittedName>
</protein>
<gene>
    <name evidence="2" type="ORF">ACOF00016_LOCUS11316</name>
</gene>
<feature type="chain" id="PRO_5031303288" evidence="1">
    <location>
        <begin position="19"/>
        <end position="166"/>
    </location>
</feature>
<dbReference type="AlphaFoldDB" id="A0A7S3L8I6"/>
<accession>A0A7S3L8I6</accession>
<reference evidence="2" key="1">
    <citation type="submission" date="2021-01" db="EMBL/GenBank/DDBJ databases">
        <authorList>
            <person name="Corre E."/>
            <person name="Pelletier E."/>
            <person name="Niang G."/>
            <person name="Scheremetjew M."/>
            <person name="Finn R."/>
            <person name="Kale V."/>
            <person name="Holt S."/>
            <person name="Cochrane G."/>
            <person name="Meng A."/>
            <person name="Brown T."/>
            <person name="Cohen L."/>
        </authorList>
    </citation>
    <scope>NUCLEOTIDE SEQUENCE</scope>
    <source>
        <strain evidence="2">CCMP127</strain>
    </source>
</reference>
<keyword evidence="1" id="KW-0732">Signal</keyword>
<feature type="signal peptide" evidence="1">
    <location>
        <begin position="1"/>
        <end position="18"/>
    </location>
</feature>
<dbReference type="EMBL" id="HBIM01014062">
    <property type="protein sequence ID" value="CAE0414073.1"/>
    <property type="molecule type" value="Transcribed_RNA"/>
</dbReference>